<dbReference type="AlphaFoldDB" id="A0AA88NFM0"/>
<evidence type="ECO:0000313" key="1">
    <source>
        <dbReference type="EMBL" id="KAK2858649.1"/>
    </source>
</evidence>
<dbReference type="Proteomes" id="UP001187415">
    <property type="component" value="Unassembled WGS sequence"/>
</dbReference>
<reference evidence="1" key="1">
    <citation type="submission" date="2023-07" db="EMBL/GenBank/DDBJ databases">
        <title>Chromosome-level Genome Assembly of Striped Snakehead (Channa striata).</title>
        <authorList>
            <person name="Liu H."/>
        </authorList>
    </citation>
    <scope>NUCLEOTIDE SEQUENCE</scope>
    <source>
        <strain evidence="1">Gz</strain>
        <tissue evidence="1">Muscle</tissue>
    </source>
</reference>
<name>A0AA88NFM0_CHASR</name>
<sequence>MHAGEEGTCSGLWHQQTLQSQTNRTEHLRKKSFSLRTTDKERKSKAFTFLSFKGAYHSCYRVRSGVQPGQVSSLSQGQHRETYTDRQPLTLIFTPTGSLEAPVNLTCMCLDCGRKLEYLEETHTSLGRTSKLHT</sequence>
<keyword evidence="2" id="KW-1185">Reference proteome</keyword>
<comment type="caution">
    <text evidence="1">The sequence shown here is derived from an EMBL/GenBank/DDBJ whole genome shotgun (WGS) entry which is preliminary data.</text>
</comment>
<evidence type="ECO:0000313" key="2">
    <source>
        <dbReference type="Proteomes" id="UP001187415"/>
    </source>
</evidence>
<accession>A0AA88NFM0</accession>
<gene>
    <name evidence="1" type="ORF">Q5P01_003269</name>
</gene>
<proteinExistence type="predicted"/>
<dbReference type="EMBL" id="JAUPFM010000002">
    <property type="protein sequence ID" value="KAK2858649.1"/>
    <property type="molecule type" value="Genomic_DNA"/>
</dbReference>
<protein>
    <submittedName>
        <fullName evidence="1">Uncharacterized protein</fullName>
    </submittedName>
</protein>
<organism evidence="1 2">
    <name type="scientific">Channa striata</name>
    <name type="common">Snakehead murrel</name>
    <name type="synonym">Ophicephalus striatus</name>
    <dbReference type="NCBI Taxonomy" id="64152"/>
    <lineage>
        <taxon>Eukaryota</taxon>
        <taxon>Metazoa</taxon>
        <taxon>Chordata</taxon>
        <taxon>Craniata</taxon>
        <taxon>Vertebrata</taxon>
        <taxon>Euteleostomi</taxon>
        <taxon>Actinopterygii</taxon>
        <taxon>Neopterygii</taxon>
        <taxon>Teleostei</taxon>
        <taxon>Neoteleostei</taxon>
        <taxon>Acanthomorphata</taxon>
        <taxon>Anabantaria</taxon>
        <taxon>Anabantiformes</taxon>
        <taxon>Channoidei</taxon>
        <taxon>Channidae</taxon>
        <taxon>Channa</taxon>
    </lineage>
</organism>